<reference evidence="1 2" key="1">
    <citation type="submission" date="2009-03" db="EMBL/GenBank/DDBJ databases">
        <authorList>
            <person name="Warren W."/>
            <person name="Ye L."/>
            <person name="Minx P."/>
            <person name="Worley K."/>
            <person name="Gibbs R."/>
            <person name="Wilson R.K."/>
        </authorList>
    </citation>
    <scope>NUCLEOTIDE SEQUENCE [LARGE SCALE GENOMIC DNA]</scope>
</reference>
<evidence type="ECO:0000313" key="1">
    <source>
        <dbReference type="Ensembl" id="ENSCJAP00000087909.1"/>
    </source>
</evidence>
<name>A0A8I3WCE4_CALJA</name>
<dbReference type="AlphaFoldDB" id="A0A8I3WCE4"/>
<dbReference type="PANTHER" id="PTHR12138">
    <property type="entry name" value="PRIMATE-EXPANDED PROTEIN FAMILY"/>
    <property type="match status" value="1"/>
</dbReference>
<organism evidence="1 2">
    <name type="scientific">Callithrix jacchus</name>
    <name type="common">White-tufted-ear marmoset</name>
    <name type="synonym">Simia Jacchus</name>
    <dbReference type="NCBI Taxonomy" id="9483"/>
    <lineage>
        <taxon>Eukaryota</taxon>
        <taxon>Metazoa</taxon>
        <taxon>Chordata</taxon>
        <taxon>Craniata</taxon>
        <taxon>Vertebrata</taxon>
        <taxon>Euteleostomi</taxon>
        <taxon>Mammalia</taxon>
        <taxon>Eutheria</taxon>
        <taxon>Euarchontoglires</taxon>
        <taxon>Primates</taxon>
        <taxon>Haplorrhini</taxon>
        <taxon>Platyrrhini</taxon>
        <taxon>Cebidae</taxon>
        <taxon>Callitrichinae</taxon>
        <taxon>Callithrix</taxon>
        <taxon>Callithrix</taxon>
    </lineage>
</organism>
<reference evidence="1" key="3">
    <citation type="submission" date="2025-09" db="UniProtKB">
        <authorList>
            <consortium name="Ensembl"/>
        </authorList>
    </citation>
    <scope>IDENTIFICATION</scope>
</reference>
<dbReference type="Ensembl" id="ENSCJAT00000136771.1">
    <property type="protein sequence ID" value="ENSCJAP00000087909.1"/>
    <property type="gene ID" value="ENSCJAG00000082325.1"/>
</dbReference>
<dbReference type="Proteomes" id="UP000008225">
    <property type="component" value="Chromosome 3"/>
</dbReference>
<protein>
    <submittedName>
        <fullName evidence="1">Uncharacterized protein</fullName>
    </submittedName>
</protein>
<dbReference type="PANTHER" id="PTHR12138:SF162">
    <property type="entry name" value="CHROMOSOME UNDETERMINED SCAFFOLD_275, WHOLE GENOME SHOTGUN SEQUENCE"/>
    <property type="match status" value="1"/>
</dbReference>
<sequence length="151" mass="16966">MRSGVGDQPGQHGEILSLQKILSGHGGTCLWLHFTLSDRARHCLQIHTHTHTHTHIPFLFERFLLLLPRLKCKGMISAHCNLRLLGSSDSPASASRIAGTTGMHHHIQLIFFFFETEFRSCYPGWSAMARSRLTATSASWVQAILLPQRPE</sequence>
<dbReference type="GeneTree" id="ENSGT00940000166898"/>
<proteinExistence type="predicted"/>
<reference evidence="1" key="2">
    <citation type="submission" date="2025-08" db="UniProtKB">
        <authorList>
            <consortium name="Ensembl"/>
        </authorList>
    </citation>
    <scope>IDENTIFICATION</scope>
</reference>
<dbReference type="PRINTS" id="PR02045">
    <property type="entry name" value="F138DOMAIN"/>
</dbReference>
<evidence type="ECO:0000313" key="2">
    <source>
        <dbReference type="Proteomes" id="UP000008225"/>
    </source>
</evidence>
<keyword evidence="2" id="KW-1185">Reference proteome</keyword>
<accession>A0A8I3WCE4</accession>